<name>A0A1Y3QZ91_9BACT</name>
<feature type="domain" description="Sodium/calcium exchanger membrane region" evidence="6">
    <location>
        <begin position="3"/>
        <end position="150"/>
    </location>
</feature>
<dbReference type="RefSeq" id="WP_032136073.1">
    <property type="nucleotide sequence ID" value="NZ_DAWEOI010000001.1"/>
</dbReference>
<feature type="transmembrane region" description="Helical" evidence="5">
    <location>
        <begin position="76"/>
        <end position="93"/>
    </location>
</feature>
<evidence type="ECO:0000256" key="4">
    <source>
        <dbReference type="ARBA" id="ARBA00023136"/>
    </source>
</evidence>
<dbReference type="InterPro" id="IPR044880">
    <property type="entry name" value="NCX_ion-bd_dom_sf"/>
</dbReference>
<organism evidence="7 8">
    <name type="scientific">Alistipes onderdonkii</name>
    <dbReference type="NCBI Taxonomy" id="328813"/>
    <lineage>
        <taxon>Bacteria</taxon>
        <taxon>Pseudomonadati</taxon>
        <taxon>Bacteroidota</taxon>
        <taxon>Bacteroidia</taxon>
        <taxon>Bacteroidales</taxon>
        <taxon>Rikenellaceae</taxon>
        <taxon>Alistipes</taxon>
    </lineage>
</organism>
<dbReference type="AlphaFoldDB" id="A0A1Y3QZ91"/>
<evidence type="ECO:0000313" key="7">
    <source>
        <dbReference type="EMBL" id="OUN05004.1"/>
    </source>
</evidence>
<feature type="transmembrane region" description="Helical" evidence="5">
    <location>
        <begin position="192"/>
        <end position="211"/>
    </location>
</feature>
<feature type="transmembrane region" description="Helical" evidence="5">
    <location>
        <begin position="133"/>
        <end position="150"/>
    </location>
</feature>
<feature type="transmembrane region" description="Helical" evidence="5">
    <location>
        <begin position="261"/>
        <end position="283"/>
    </location>
</feature>
<sequence>MDILLLLVGLGLILGGANFLTDGSAAVAQRFRVPEFIIGLTIVAVGTSMPELVVSVLSAAAGNSDVAIGNVVGSNIFNVFVILGICALIRPLVLTKENIRRDIPFGMAASLVLLAVTSDRLVCAGATDRIGRPDGIVMLALYIGLMWYMIRTTKRQRGMPGAAGGTIIPASEAGAIVKNGVKQAEGTKKPMALWLAGVMIAGGLAGLIFGGEMFLKSATAIARTLGISESVIAITLVAGGTSLPELASSVVSLLKGKAEMALGNVIGSNIANILLILGISATIHPLTMGGITLTDILVVVLSSLLLFMAAFTFRSKKLDRWEGAIFLAIYIAYIWYLVR</sequence>
<dbReference type="GO" id="GO:0005262">
    <property type="term" value="F:calcium channel activity"/>
    <property type="evidence" value="ECO:0007669"/>
    <property type="project" value="TreeGrafter"/>
</dbReference>
<feature type="transmembrane region" description="Helical" evidence="5">
    <location>
        <begin position="321"/>
        <end position="338"/>
    </location>
</feature>
<keyword evidence="3 5" id="KW-1133">Transmembrane helix</keyword>
<dbReference type="InterPro" id="IPR004481">
    <property type="entry name" value="K/Na/Ca-exchanger"/>
</dbReference>
<evidence type="ECO:0000256" key="1">
    <source>
        <dbReference type="ARBA" id="ARBA00004141"/>
    </source>
</evidence>
<dbReference type="InterPro" id="IPR004837">
    <property type="entry name" value="NaCa_Exmemb"/>
</dbReference>
<evidence type="ECO:0000259" key="6">
    <source>
        <dbReference type="Pfam" id="PF01699"/>
    </source>
</evidence>
<reference evidence="8" key="1">
    <citation type="submission" date="2017-04" db="EMBL/GenBank/DDBJ databases">
        <title>Function of individual gut microbiota members based on whole genome sequencing of pure cultures obtained from chicken caecum.</title>
        <authorList>
            <person name="Medvecky M."/>
            <person name="Cejkova D."/>
            <person name="Polansky O."/>
            <person name="Karasova D."/>
            <person name="Kubasova T."/>
            <person name="Cizek A."/>
            <person name="Rychlik I."/>
        </authorList>
    </citation>
    <scope>NUCLEOTIDE SEQUENCE [LARGE SCALE GENOMIC DNA]</scope>
    <source>
        <strain evidence="8">An90</strain>
    </source>
</reference>
<dbReference type="GO" id="GO:0005886">
    <property type="term" value="C:plasma membrane"/>
    <property type="evidence" value="ECO:0007669"/>
    <property type="project" value="TreeGrafter"/>
</dbReference>
<dbReference type="PANTHER" id="PTHR10846:SF8">
    <property type="entry name" value="INNER MEMBRANE PROTEIN YRBG"/>
    <property type="match status" value="1"/>
</dbReference>
<feature type="domain" description="Sodium/calcium exchanger membrane region" evidence="6">
    <location>
        <begin position="198"/>
        <end position="338"/>
    </location>
</feature>
<dbReference type="GO" id="GO:0008273">
    <property type="term" value="F:calcium, potassium:sodium antiporter activity"/>
    <property type="evidence" value="ECO:0007669"/>
    <property type="project" value="TreeGrafter"/>
</dbReference>
<dbReference type="Pfam" id="PF01699">
    <property type="entry name" value="Na_Ca_ex"/>
    <property type="match status" value="2"/>
</dbReference>
<proteinExistence type="predicted"/>
<dbReference type="eggNOG" id="COG0530">
    <property type="taxonomic scope" value="Bacteria"/>
</dbReference>
<feature type="transmembrane region" description="Helical" evidence="5">
    <location>
        <begin position="231"/>
        <end position="254"/>
    </location>
</feature>
<dbReference type="Gene3D" id="1.20.1420.30">
    <property type="entry name" value="NCX, central ion-binding region"/>
    <property type="match status" value="1"/>
</dbReference>
<protein>
    <submittedName>
        <fullName evidence="7">Sodium:proton exchanger</fullName>
    </submittedName>
</protein>
<feature type="transmembrane region" description="Helical" evidence="5">
    <location>
        <begin position="289"/>
        <end position="309"/>
    </location>
</feature>
<dbReference type="NCBIfam" id="TIGR00367">
    <property type="entry name" value="calcium/sodium antiporter"/>
    <property type="match status" value="1"/>
</dbReference>
<dbReference type="Proteomes" id="UP000195772">
    <property type="component" value="Unassembled WGS sequence"/>
</dbReference>
<keyword evidence="4 5" id="KW-0472">Membrane</keyword>
<evidence type="ECO:0000313" key="8">
    <source>
        <dbReference type="Proteomes" id="UP000195772"/>
    </source>
</evidence>
<dbReference type="OrthoDB" id="9794225at2"/>
<comment type="caution">
    <text evidence="7">The sequence shown here is derived from an EMBL/GenBank/DDBJ whole genome shotgun (WGS) entry which is preliminary data.</text>
</comment>
<dbReference type="GO" id="GO:0006874">
    <property type="term" value="P:intracellular calcium ion homeostasis"/>
    <property type="evidence" value="ECO:0007669"/>
    <property type="project" value="TreeGrafter"/>
</dbReference>
<dbReference type="PANTHER" id="PTHR10846">
    <property type="entry name" value="SODIUM/POTASSIUM/CALCIUM EXCHANGER"/>
    <property type="match status" value="1"/>
</dbReference>
<accession>A0A1Y3QZ91</accession>
<gene>
    <name evidence="7" type="ORF">B5G41_01485</name>
</gene>
<evidence type="ECO:0000256" key="5">
    <source>
        <dbReference type="SAM" id="Phobius"/>
    </source>
</evidence>
<evidence type="ECO:0000256" key="3">
    <source>
        <dbReference type="ARBA" id="ARBA00022989"/>
    </source>
</evidence>
<keyword evidence="2 5" id="KW-0812">Transmembrane</keyword>
<dbReference type="EMBL" id="NFHB01000001">
    <property type="protein sequence ID" value="OUN05004.1"/>
    <property type="molecule type" value="Genomic_DNA"/>
</dbReference>
<comment type="subcellular location">
    <subcellularLocation>
        <location evidence="1">Membrane</location>
        <topology evidence="1">Multi-pass membrane protein</topology>
    </subcellularLocation>
</comment>
<evidence type="ECO:0000256" key="2">
    <source>
        <dbReference type="ARBA" id="ARBA00022692"/>
    </source>
</evidence>